<keyword evidence="2" id="KW-1185">Reference proteome</keyword>
<reference evidence="1" key="1">
    <citation type="submission" date="2020-11" db="EMBL/GenBank/DDBJ databases">
        <title>Whole-genome analyses of Nonomuraea sp. K274.</title>
        <authorList>
            <person name="Veyisoglu A."/>
        </authorList>
    </citation>
    <scope>NUCLEOTIDE SEQUENCE</scope>
    <source>
        <strain evidence="1">K274</strain>
    </source>
</reference>
<name>A0A931F5E6_9ACTN</name>
<evidence type="ECO:0000313" key="2">
    <source>
        <dbReference type="Proteomes" id="UP000605361"/>
    </source>
</evidence>
<dbReference type="AlphaFoldDB" id="A0A931F5E6"/>
<protein>
    <submittedName>
        <fullName evidence="1">Serine/threonine protein kinase</fullName>
    </submittedName>
</protein>
<gene>
    <name evidence="1" type="ORF">ITP53_49650</name>
</gene>
<keyword evidence="1" id="KW-0808">Transferase</keyword>
<dbReference type="EMBL" id="JADOGI010000300">
    <property type="protein sequence ID" value="MBF8193612.1"/>
    <property type="molecule type" value="Genomic_DNA"/>
</dbReference>
<keyword evidence="1" id="KW-0723">Serine/threonine-protein kinase</keyword>
<evidence type="ECO:0000313" key="1">
    <source>
        <dbReference type="EMBL" id="MBF8193612.1"/>
    </source>
</evidence>
<dbReference type="Proteomes" id="UP000605361">
    <property type="component" value="Unassembled WGS sequence"/>
</dbReference>
<accession>A0A931F5E6</accession>
<organism evidence="1 2">
    <name type="scientific">Nonomuraea cypriaca</name>
    <dbReference type="NCBI Taxonomy" id="1187855"/>
    <lineage>
        <taxon>Bacteria</taxon>
        <taxon>Bacillati</taxon>
        <taxon>Actinomycetota</taxon>
        <taxon>Actinomycetes</taxon>
        <taxon>Streptosporangiales</taxon>
        <taxon>Streptosporangiaceae</taxon>
        <taxon>Nonomuraea</taxon>
    </lineage>
</organism>
<dbReference type="GO" id="GO:0004674">
    <property type="term" value="F:protein serine/threonine kinase activity"/>
    <property type="evidence" value="ECO:0007669"/>
    <property type="project" value="UniProtKB-KW"/>
</dbReference>
<keyword evidence="1" id="KW-0418">Kinase</keyword>
<sequence length="120" mass="12430">MPAAQKAAGPPKPNPHKATTVCGAGYKVIESHALGNSATIHLLYNAGAGKNCVVTLSRYVHPGKVAMNAILQVKGGSSASNPGRFTVYAGPVRLPAKQKCVIWGGSFGSQSWKSGWSHCS</sequence>
<proteinExistence type="predicted"/>
<comment type="caution">
    <text evidence="1">The sequence shown here is derived from an EMBL/GenBank/DDBJ whole genome shotgun (WGS) entry which is preliminary data.</text>
</comment>